<reference evidence="2" key="2">
    <citation type="journal article" date="2018" name="Mol. Plant Microbe Interact.">
        <title>Genome sequence resources for the wheat stripe rust pathogen (Puccinia striiformis f. sp. tritici) and the barley stripe rust pathogen (Puccinia striiformis f. sp. hordei).</title>
        <authorList>
            <person name="Xia C."/>
            <person name="Wang M."/>
            <person name="Yin C."/>
            <person name="Cornejo O.E."/>
            <person name="Hulbert S.H."/>
            <person name="Chen X."/>
        </authorList>
    </citation>
    <scope>NUCLEOTIDE SEQUENCE [LARGE SCALE GENOMIC DNA]</scope>
    <source>
        <strain evidence="2">93-210</strain>
    </source>
</reference>
<sequence>PLRVFTMSLRVRLTMLAILGALVGLIHAGCPIDKPNLWCGTTAGSSATKDCRLHLWT</sequence>
<reference evidence="1 2" key="3">
    <citation type="journal article" date="2022" name="Microbiol. Spectr.">
        <title>Folding features and dynamics of 3D genome architecture in plant fungal pathogens.</title>
        <authorList>
            <person name="Xia C."/>
        </authorList>
    </citation>
    <scope>NUCLEOTIDE SEQUENCE [LARGE SCALE GENOMIC DNA]</scope>
    <source>
        <strain evidence="1 2">93-210</strain>
    </source>
</reference>
<comment type="caution">
    <text evidence="1">The sequence shown here is derived from an EMBL/GenBank/DDBJ whole genome shotgun (WGS) entry which is preliminary data.</text>
</comment>
<dbReference type="EMBL" id="CM045870">
    <property type="protein sequence ID" value="KAI7953971.1"/>
    <property type="molecule type" value="Genomic_DNA"/>
</dbReference>
<organism evidence="1 2">
    <name type="scientific">Puccinia striiformis f. sp. tritici</name>
    <dbReference type="NCBI Taxonomy" id="168172"/>
    <lineage>
        <taxon>Eukaryota</taxon>
        <taxon>Fungi</taxon>
        <taxon>Dikarya</taxon>
        <taxon>Basidiomycota</taxon>
        <taxon>Pucciniomycotina</taxon>
        <taxon>Pucciniomycetes</taxon>
        <taxon>Pucciniales</taxon>
        <taxon>Pucciniaceae</taxon>
        <taxon>Puccinia</taxon>
    </lineage>
</organism>
<gene>
    <name evidence="1" type="ORF">MJO28_006518</name>
</gene>
<name>A0ACC0EHA1_9BASI</name>
<feature type="non-terminal residue" evidence="1">
    <location>
        <position position="1"/>
    </location>
</feature>
<dbReference type="Proteomes" id="UP001060170">
    <property type="component" value="Chromosome 6"/>
</dbReference>
<accession>A0ACC0EHA1</accession>
<proteinExistence type="predicted"/>
<evidence type="ECO:0000313" key="2">
    <source>
        <dbReference type="Proteomes" id="UP001060170"/>
    </source>
</evidence>
<protein>
    <submittedName>
        <fullName evidence="1">Uncharacterized protein</fullName>
    </submittedName>
</protein>
<keyword evidence="2" id="KW-1185">Reference proteome</keyword>
<reference evidence="2" key="1">
    <citation type="journal article" date="2018" name="BMC Genomics">
        <title>Genomic insights into host adaptation between the wheat stripe rust pathogen (Puccinia striiformis f. sp. tritici) and the barley stripe rust pathogen (Puccinia striiformis f. sp. hordei).</title>
        <authorList>
            <person name="Xia C."/>
            <person name="Wang M."/>
            <person name="Yin C."/>
            <person name="Cornejo O.E."/>
            <person name="Hulbert S.H."/>
            <person name="Chen X."/>
        </authorList>
    </citation>
    <scope>NUCLEOTIDE SEQUENCE [LARGE SCALE GENOMIC DNA]</scope>
    <source>
        <strain evidence="2">93-210</strain>
    </source>
</reference>
<evidence type="ECO:0000313" key="1">
    <source>
        <dbReference type="EMBL" id="KAI7953971.1"/>
    </source>
</evidence>